<dbReference type="AlphaFoldDB" id="A0A183BZA6"/>
<keyword evidence="3" id="KW-0812">Transmembrane</keyword>
<dbReference type="Proteomes" id="UP000050741">
    <property type="component" value="Unassembled WGS sequence"/>
</dbReference>
<evidence type="ECO:0000259" key="4">
    <source>
        <dbReference type="SMART" id="SM01088"/>
    </source>
</evidence>
<reference evidence="6" key="2">
    <citation type="submission" date="2016-06" db="UniProtKB">
        <authorList>
            <consortium name="WormBaseParasite"/>
        </authorList>
    </citation>
    <scope>IDENTIFICATION</scope>
</reference>
<dbReference type="GO" id="GO:0042302">
    <property type="term" value="F:structural constituent of cuticle"/>
    <property type="evidence" value="ECO:0007669"/>
    <property type="project" value="InterPro"/>
</dbReference>
<evidence type="ECO:0000256" key="1">
    <source>
        <dbReference type="ARBA" id="ARBA00022737"/>
    </source>
</evidence>
<dbReference type="InterPro" id="IPR008160">
    <property type="entry name" value="Collagen"/>
</dbReference>
<sequence length="502" mass="53522">MPSSPIHSRHFLAAAPPHHLSLSRWTEDAEKESRVNVGDLTVYRLVLASLALSAVAICASTLMLPMLIDELEELNEMASREGKQFKVLADEIWRDMMRLQGRPRGEWRQFRDRPSSPSSPVSSQQRVRRELQMLPGESRGFLDRLVRKSYKGRQRMKQGGGGPIVEQYQQQKPPNWEMYTKKMPFGGIFATTMLPIVPQANALPPRTYAPNGIAFAQGVSIYDEDASLLRATTTTQSNSVSRKQQRVTPTKCAKGPQGYPGKPGHDGIPGVPGSDGKKGESGDAVQRKFESGASRCVVCPAGQFGSPGAMGLPGENGENGASGVPGAAKRAPSGAPGPIGDVGPPGRDGTIGIAGKPGSPGTKYPKGNPGPKGKSGQVGESGVPGDDGIDGSPGSTGEVGYRGWPGEVGPVGKTGSIGLVGIQGIPGAERHYCNCPVRSSQLMRLKDQPGGVEANFGRWKGRHPNQLLNEFEKYTRENKEEKGPAHKVQDKARTAAGILETE</sequence>
<protein>
    <submittedName>
        <fullName evidence="6">Col_cuticle_N domain-containing protein</fullName>
    </submittedName>
</protein>
<feature type="transmembrane region" description="Helical" evidence="3">
    <location>
        <begin position="42"/>
        <end position="68"/>
    </location>
</feature>
<dbReference type="WBParaSite" id="GPLIN_000594700">
    <property type="protein sequence ID" value="GPLIN_000594700"/>
    <property type="gene ID" value="GPLIN_000594700"/>
</dbReference>
<dbReference type="Pfam" id="PF01391">
    <property type="entry name" value="Collagen"/>
    <property type="match status" value="2"/>
</dbReference>
<keyword evidence="5" id="KW-1185">Reference proteome</keyword>
<feature type="compositionally biased region" description="Basic and acidic residues" evidence="2">
    <location>
        <begin position="476"/>
        <end position="493"/>
    </location>
</feature>
<reference evidence="5" key="1">
    <citation type="submission" date="2014-05" db="EMBL/GenBank/DDBJ databases">
        <title>The genome and life-stage specific transcriptomes of Globodera pallida elucidate key aspects of plant parasitism by a cyst nematode.</title>
        <authorList>
            <person name="Cotton J.A."/>
            <person name="Lilley C.J."/>
            <person name="Jones L.M."/>
            <person name="Kikuchi T."/>
            <person name="Reid A.J."/>
            <person name="Thorpe P."/>
            <person name="Tsai I.J."/>
            <person name="Beasley H."/>
            <person name="Blok V."/>
            <person name="Cock P.J.A."/>
            <person name="Van den Akker S.E."/>
            <person name="Holroyd N."/>
            <person name="Hunt M."/>
            <person name="Mantelin S."/>
            <person name="Naghra H."/>
            <person name="Pain A."/>
            <person name="Palomares-Rius J.E."/>
            <person name="Zarowiecki M."/>
            <person name="Berriman M."/>
            <person name="Jones J.T."/>
            <person name="Urwin P.E."/>
        </authorList>
    </citation>
    <scope>NUCLEOTIDE SEQUENCE [LARGE SCALE GENOMIC DNA]</scope>
    <source>
        <strain evidence="5">Lindley</strain>
    </source>
</reference>
<evidence type="ECO:0000256" key="2">
    <source>
        <dbReference type="SAM" id="MobiDB-lite"/>
    </source>
</evidence>
<feature type="compositionally biased region" description="Basic and acidic residues" evidence="2">
    <location>
        <begin position="104"/>
        <end position="114"/>
    </location>
</feature>
<evidence type="ECO:0000313" key="5">
    <source>
        <dbReference type="Proteomes" id="UP000050741"/>
    </source>
</evidence>
<keyword evidence="3" id="KW-0472">Membrane</keyword>
<feature type="compositionally biased region" description="Polar residues" evidence="2">
    <location>
        <begin position="233"/>
        <end position="248"/>
    </location>
</feature>
<organism evidence="5 6">
    <name type="scientific">Globodera pallida</name>
    <name type="common">Potato cyst nematode worm</name>
    <name type="synonym">Heterodera pallida</name>
    <dbReference type="NCBI Taxonomy" id="36090"/>
    <lineage>
        <taxon>Eukaryota</taxon>
        <taxon>Metazoa</taxon>
        <taxon>Ecdysozoa</taxon>
        <taxon>Nematoda</taxon>
        <taxon>Chromadorea</taxon>
        <taxon>Rhabditida</taxon>
        <taxon>Tylenchina</taxon>
        <taxon>Tylenchomorpha</taxon>
        <taxon>Tylenchoidea</taxon>
        <taxon>Heteroderidae</taxon>
        <taxon>Heteroderinae</taxon>
        <taxon>Globodera</taxon>
    </lineage>
</organism>
<feature type="domain" description="Nematode cuticle collagen N-terminal" evidence="4">
    <location>
        <begin position="44"/>
        <end position="96"/>
    </location>
</feature>
<dbReference type="PANTHER" id="PTHR24637:SF377">
    <property type="entry name" value="COLLAGEN TYPE IX ALPHA 1 CHAIN"/>
    <property type="match status" value="1"/>
</dbReference>
<feature type="region of interest" description="Disordered" evidence="2">
    <location>
        <begin position="309"/>
        <end position="401"/>
    </location>
</feature>
<dbReference type="InterPro" id="IPR002486">
    <property type="entry name" value="Col_cuticle_N"/>
</dbReference>
<dbReference type="Pfam" id="PF01484">
    <property type="entry name" value="Col_cuticle_N"/>
    <property type="match status" value="1"/>
</dbReference>
<dbReference type="PANTHER" id="PTHR24637">
    <property type="entry name" value="COLLAGEN"/>
    <property type="match status" value="1"/>
</dbReference>
<evidence type="ECO:0000256" key="3">
    <source>
        <dbReference type="SAM" id="Phobius"/>
    </source>
</evidence>
<accession>A0A183BZA6</accession>
<keyword evidence="3" id="KW-1133">Transmembrane helix</keyword>
<feature type="region of interest" description="Disordered" evidence="2">
    <location>
        <begin position="104"/>
        <end position="127"/>
    </location>
</feature>
<proteinExistence type="predicted"/>
<evidence type="ECO:0000313" key="6">
    <source>
        <dbReference type="WBParaSite" id="GPLIN_000594700"/>
    </source>
</evidence>
<feature type="region of interest" description="Disordered" evidence="2">
    <location>
        <begin position="476"/>
        <end position="502"/>
    </location>
</feature>
<feature type="region of interest" description="Disordered" evidence="2">
    <location>
        <begin position="233"/>
        <end position="288"/>
    </location>
</feature>
<feature type="compositionally biased region" description="Low complexity" evidence="2">
    <location>
        <begin position="360"/>
        <end position="374"/>
    </location>
</feature>
<feature type="compositionally biased region" description="Basic and acidic residues" evidence="2">
    <location>
        <begin position="275"/>
        <end position="288"/>
    </location>
</feature>
<keyword evidence="1" id="KW-0677">Repeat</keyword>
<feature type="compositionally biased region" description="Low complexity" evidence="2">
    <location>
        <begin position="115"/>
        <end position="125"/>
    </location>
</feature>
<feature type="compositionally biased region" description="Low complexity" evidence="2">
    <location>
        <begin position="381"/>
        <end position="396"/>
    </location>
</feature>
<dbReference type="SMART" id="SM01088">
    <property type="entry name" value="Col_cuticle_N"/>
    <property type="match status" value="1"/>
</dbReference>
<name>A0A183BZA6_GLOPA</name>